<keyword evidence="17" id="KW-1185">Reference proteome</keyword>
<evidence type="ECO:0000256" key="8">
    <source>
        <dbReference type="ARBA" id="ARBA00022989"/>
    </source>
</evidence>
<protein>
    <submittedName>
        <fullName evidence="16">Uncharacterized protein</fullName>
    </submittedName>
</protein>
<dbReference type="InterPro" id="IPR000742">
    <property type="entry name" value="EGF"/>
</dbReference>
<keyword evidence="5" id="KW-0677">Repeat</keyword>
<dbReference type="SUPFAM" id="SSF49313">
    <property type="entry name" value="Cadherin-like"/>
    <property type="match status" value="7"/>
</dbReference>
<comment type="subcellular location">
    <subcellularLocation>
        <location evidence="1">Membrane</location>
    </subcellularLocation>
</comment>
<evidence type="ECO:0000256" key="1">
    <source>
        <dbReference type="ARBA" id="ARBA00004370"/>
    </source>
</evidence>
<feature type="domain" description="Cadherin" evidence="15">
    <location>
        <begin position="441"/>
        <end position="534"/>
    </location>
</feature>
<dbReference type="PANTHER" id="PTHR24027">
    <property type="entry name" value="CADHERIN-23"/>
    <property type="match status" value="1"/>
</dbReference>
<evidence type="ECO:0000256" key="4">
    <source>
        <dbReference type="ARBA" id="ARBA00022729"/>
    </source>
</evidence>
<evidence type="ECO:0000256" key="11">
    <source>
        <dbReference type="ARBA" id="ARBA00023180"/>
    </source>
</evidence>
<dbReference type="PROSITE" id="PS01186">
    <property type="entry name" value="EGF_2"/>
    <property type="match status" value="1"/>
</dbReference>
<feature type="domain" description="Cadherin" evidence="15">
    <location>
        <begin position="74"/>
        <end position="132"/>
    </location>
</feature>
<dbReference type="GO" id="GO:0016342">
    <property type="term" value="C:catenin complex"/>
    <property type="evidence" value="ECO:0007669"/>
    <property type="project" value="TreeGrafter"/>
</dbReference>
<organism evidence="16 17">
    <name type="scientific">Salarias fasciatus</name>
    <name type="common">Jewelled blenny</name>
    <name type="synonym">Blennius fasciatus</name>
    <dbReference type="NCBI Taxonomy" id="181472"/>
    <lineage>
        <taxon>Eukaryota</taxon>
        <taxon>Metazoa</taxon>
        <taxon>Chordata</taxon>
        <taxon>Craniata</taxon>
        <taxon>Vertebrata</taxon>
        <taxon>Euteleostomi</taxon>
        <taxon>Actinopterygii</taxon>
        <taxon>Neopterygii</taxon>
        <taxon>Teleostei</taxon>
        <taxon>Neoteleostei</taxon>
        <taxon>Acanthomorphata</taxon>
        <taxon>Ovalentaria</taxon>
        <taxon>Blenniimorphae</taxon>
        <taxon>Blenniiformes</taxon>
        <taxon>Blennioidei</taxon>
        <taxon>Blenniidae</taxon>
        <taxon>Salariinae</taxon>
        <taxon>Salarias</taxon>
    </lineage>
</organism>
<dbReference type="AlphaFoldDB" id="A0A672J6D1"/>
<dbReference type="PROSITE" id="PS00010">
    <property type="entry name" value="ASX_HYDROXYL"/>
    <property type="match status" value="1"/>
</dbReference>
<keyword evidence="9" id="KW-0472">Membrane</keyword>
<comment type="caution">
    <text evidence="13">Lacks conserved residue(s) required for the propagation of feature annotation.</text>
</comment>
<dbReference type="InterPro" id="IPR000152">
    <property type="entry name" value="EGF-type_Asp/Asn_hydroxyl_site"/>
</dbReference>
<dbReference type="PANTHER" id="PTHR24027:SF438">
    <property type="entry name" value="CADHERIN 23"/>
    <property type="match status" value="1"/>
</dbReference>
<dbReference type="GO" id="GO:0005509">
    <property type="term" value="F:calcium ion binding"/>
    <property type="evidence" value="ECO:0007669"/>
    <property type="project" value="UniProtKB-UniRule"/>
</dbReference>
<keyword evidence="2 13" id="KW-0245">EGF-like domain</keyword>
<keyword evidence="7" id="KW-0130">Cell adhesion</keyword>
<evidence type="ECO:0000256" key="10">
    <source>
        <dbReference type="ARBA" id="ARBA00023157"/>
    </source>
</evidence>
<dbReference type="InParanoid" id="A0A672J6D1"/>
<dbReference type="SMART" id="SM00112">
    <property type="entry name" value="CA"/>
    <property type="match status" value="6"/>
</dbReference>
<reference evidence="16" key="1">
    <citation type="submission" date="2019-06" db="EMBL/GenBank/DDBJ databases">
        <authorList>
            <consortium name="Wellcome Sanger Institute Data Sharing"/>
        </authorList>
    </citation>
    <scope>NUCLEOTIDE SEQUENCE [LARGE SCALE GENOMIC DNA]</scope>
</reference>
<evidence type="ECO:0000256" key="13">
    <source>
        <dbReference type="PROSITE-ProRule" id="PRU00076"/>
    </source>
</evidence>
<dbReference type="InterPro" id="IPR039808">
    <property type="entry name" value="Cadherin"/>
</dbReference>
<keyword evidence="10 13" id="KW-1015">Disulfide bond</keyword>
<dbReference type="PROSITE" id="PS50026">
    <property type="entry name" value="EGF_3"/>
    <property type="match status" value="1"/>
</dbReference>
<dbReference type="SMART" id="SM00179">
    <property type="entry name" value="EGF_CA"/>
    <property type="match status" value="1"/>
</dbReference>
<dbReference type="SMART" id="SM00181">
    <property type="entry name" value="EGF"/>
    <property type="match status" value="1"/>
</dbReference>
<keyword evidence="6 12" id="KW-0106">Calcium</keyword>
<dbReference type="PRINTS" id="PR00205">
    <property type="entry name" value="CADHERIN"/>
</dbReference>
<reference evidence="16" key="2">
    <citation type="submission" date="2025-08" db="UniProtKB">
        <authorList>
            <consortium name="Ensembl"/>
        </authorList>
    </citation>
    <scope>IDENTIFICATION</scope>
</reference>
<dbReference type="GO" id="GO:0009653">
    <property type="term" value="P:anatomical structure morphogenesis"/>
    <property type="evidence" value="ECO:0007669"/>
    <property type="project" value="UniProtKB-ARBA"/>
</dbReference>
<dbReference type="OMA" id="DYDQGSE"/>
<keyword evidence="8" id="KW-1133">Transmembrane helix</keyword>
<dbReference type="FunFam" id="2.60.40.60:FF:000080">
    <property type="entry name" value="FAT atypical cadherin 1"/>
    <property type="match status" value="1"/>
</dbReference>
<feature type="domain" description="Cadherin" evidence="15">
    <location>
        <begin position="338"/>
        <end position="440"/>
    </location>
</feature>
<evidence type="ECO:0000256" key="9">
    <source>
        <dbReference type="ARBA" id="ARBA00023136"/>
    </source>
</evidence>
<evidence type="ECO:0000256" key="6">
    <source>
        <dbReference type="ARBA" id="ARBA00022837"/>
    </source>
</evidence>
<feature type="domain" description="Cadherin" evidence="15">
    <location>
        <begin position="236"/>
        <end position="337"/>
    </location>
</feature>
<sequence length="777" mass="85313">VFSQWLSSLKASCHTTVYITNLHCKHRHPLLTCSLPITFQSGNTQRHMDDLLHHTEKCLCSSCRYFMENLDVPFAIEETSGELFTTNFLDRETEAVYRLTVIGRDSHPTQPLSSSVLVIVLIGDVNDHWPQFLNGPYVAYVPTELPPGKTLLDHADGDTEMNADLHYSLYGQSSDLFSIDPSSGTVFTSKTLRETNDIIINVHVEDTGEAPKFDVTTISVSGSLSEDEPVGKLVAVISAESLRVPEDVPVGHTIMRVTSTDDDSDSNAVTNYSIVDESDDIRFNVDFTTGYITVVSPLDREERDYYILRVNANDSAWSISTDVTIVVSDVNDNRPVFSDPFYSVVLLENRQEEAFVLQVRATDADSGQNSEIFYFIDPSNEEFWVNSSSGEVYTKQELDYEAEHRHHLQIKAIDGGWFSKTGMLNVTVRVMDVNDNPPVFSSSEFVTSVPENSEIGTNVIDMKAVDIDSGVNALITYSLILSGDIYTTRSLRKQGNSHVVLKVLAKNAGVITGMNVDEALVQISVIDINDPPMFTSALYEANVTEDSPAGTPVIAVSAVDQDSILDWNRFFFSIDGGNTNSSFSVDPSSGVISVSSPLDRELWAVYNLTVTATDNGSPPATGTTNVMMVIGDINDNAPKLLFSESRVKENQPGGVTVAELDASDCDLPPNQGPFTYWLVHLSDAFSLTPDGVLLTSRTIDREQISLYRLLVVCEANPCRNEGTCVNTAGGFYCHCQEGFTGSVCSADVDEVPEGEVSKRRDVSSLRGGLSLSLRAWI</sequence>
<evidence type="ECO:0000259" key="14">
    <source>
        <dbReference type="PROSITE" id="PS50026"/>
    </source>
</evidence>
<dbReference type="FunFam" id="2.10.25.10:FF:000066">
    <property type="entry name" value="FAT atypical cadherin 4"/>
    <property type="match status" value="1"/>
</dbReference>
<keyword evidence="3" id="KW-0812">Transmembrane</keyword>
<feature type="disulfide bond" evidence="13">
    <location>
        <begin position="735"/>
        <end position="744"/>
    </location>
</feature>
<name>A0A672J6D1_SALFA</name>
<dbReference type="CDD" id="cd00054">
    <property type="entry name" value="EGF_CA"/>
    <property type="match status" value="1"/>
</dbReference>
<evidence type="ECO:0000259" key="15">
    <source>
        <dbReference type="PROSITE" id="PS50268"/>
    </source>
</evidence>
<feature type="domain" description="Cadherin" evidence="15">
    <location>
        <begin position="133"/>
        <end position="231"/>
    </location>
</feature>
<dbReference type="PROSITE" id="PS00022">
    <property type="entry name" value="EGF_1"/>
    <property type="match status" value="1"/>
</dbReference>
<dbReference type="InterPro" id="IPR020894">
    <property type="entry name" value="Cadherin_CS"/>
</dbReference>
<dbReference type="InterPro" id="IPR015919">
    <property type="entry name" value="Cadherin-like_sf"/>
</dbReference>
<dbReference type="CDD" id="cd11304">
    <property type="entry name" value="Cadherin_repeat"/>
    <property type="match status" value="6"/>
</dbReference>
<evidence type="ECO:0000256" key="2">
    <source>
        <dbReference type="ARBA" id="ARBA00022536"/>
    </source>
</evidence>
<accession>A0A672J6D1</accession>
<dbReference type="GO" id="GO:0045296">
    <property type="term" value="F:cadherin binding"/>
    <property type="evidence" value="ECO:0007669"/>
    <property type="project" value="TreeGrafter"/>
</dbReference>
<reference evidence="16" key="3">
    <citation type="submission" date="2025-09" db="UniProtKB">
        <authorList>
            <consortium name="Ensembl"/>
        </authorList>
    </citation>
    <scope>IDENTIFICATION</scope>
</reference>
<keyword evidence="11" id="KW-0325">Glycoprotein</keyword>
<dbReference type="Ensembl" id="ENSSFAT00005051360.1">
    <property type="protein sequence ID" value="ENSSFAP00005049731.1"/>
    <property type="gene ID" value="ENSSFAG00005024022.1"/>
</dbReference>
<evidence type="ECO:0000256" key="12">
    <source>
        <dbReference type="PROSITE-ProRule" id="PRU00043"/>
    </source>
</evidence>
<proteinExistence type="predicted"/>
<dbReference type="SUPFAM" id="SSF57196">
    <property type="entry name" value="EGF/Laminin"/>
    <property type="match status" value="1"/>
</dbReference>
<dbReference type="GO" id="GO:0016477">
    <property type="term" value="P:cell migration"/>
    <property type="evidence" value="ECO:0007669"/>
    <property type="project" value="TreeGrafter"/>
</dbReference>
<dbReference type="FunFam" id="2.60.40.60:FF:000020">
    <property type="entry name" value="Dachsous cadherin-related 1b"/>
    <property type="match status" value="1"/>
</dbReference>
<evidence type="ECO:0000256" key="7">
    <source>
        <dbReference type="ARBA" id="ARBA00022889"/>
    </source>
</evidence>
<feature type="domain" description="EGF-like" evidence="14">
    <location>
        <begin position="709"/>
        <end position="745"/>
    </location>
</feature>
<evidence type="ECO:0000256" key="3">
    <source>
        <dbReference type="ARBA" id="ARBA00022692"/>
    </source>
</evidence>
<dbReference type="GO" id="GO:0008013">
    <property type="term" value="F:beta-catenin binding"/>
    <property type="evidence" value="ECO:0007669"/>
    <property type="project" value="TreeGrafter"/>
</dbReference>
<feature type="domain" description="Cadherin" evidence="15">
    <location>
        <begin position="647"/>
        <end position="711"/>
    </location>
</feature>
<dbReference type="PROSITE" id="PS00232">
    <property type="entry name" value="CADHERIN_1"/>
    <property type="match status" value="3"/>
</dbReference>
<feature type="domain" description="Cadherin" evidence="15">
    <location>
        <begin position="535"/>
        <end position="640"/>
    </location>
</feature>
<evidence type="ECO:0000313" key="16">
    <source>
        <dbReference type="Ensembl" id="ENSSFAP00005049731.1"/>
    </source>
</evidence>
<dbReference type="Gene3D" id="2.60.40.60">
    <property type="entry name" value="Cadherins"/>
    <property type="match status" value="7"/>
</dbReference>
<dbReference type="GO" id="GO:0031175">
    <property type="term" value="P:neuron projection development"/>
    <property type="evidence" value="ECO:0007669"/>
    <property type="project" value="TreeGrafter"/>
</dbReference>
<dbReference type="Proteomes" id="UP000472267">
    <property type="component" value="Chromosome 14"/>
</dbReference>
<dbReference type="GO" id="GO:0007156">
    <property type="term" value="P:homophilic cell adhesion via plasma membrane adhesion molecules"/>
    <property type="evidence" value="ECO:0007669"/>
    <property type="project" value="InterPro"/>
</dbReference>
<dbReference type="Gene3D" id="2.10.25.10">
    <property type="entry name" value="Laminin"/>
    <property type="match status" value="1"/>
</dbReference>
<keyword evidence="4" id="KW-0732">Signal</keyword>
<dbReference type="Pfam" id="PF00028">
    <property type="entry name" value="Cadherin"/>
    <property type="match status" value="6"/>
</dbReference>
<dbReference type="FunFam" id="2.60.40.60:FF:000035">
    <property type="entry name" value="Protocadherin Fat 3"/>
    <property type="match status" value="1"/>
</dbReference>
<evidence type="ECO:0000256" key="5">
    <source>
        <dbReference type="ARBA" id="ARBA00022737"/>
    </source>
</evidence>
<dbReference type="InterPro" id="IPR002126">
    <property type="entry name" value="Cadherin-like_dom"/>
</dbReference>
<dbReference type="InterPro" id="IPR001881">
    <property type="entry name" value="EGF-like_Ca-bd_dom"/>
</dbReference>
<dbReference type="PROSITE" id="PS50268">
    <property type="entry name" value="CADHERIN_2"/>
    <property type="match status" value="7"/>
</dbReference>
<evidence type="ECO:0000313" key="17">
    <source>
        <dbReference type="Proteomes" id="UP000472267"/>
    </source>
</evidence>